<proteinExistence type="predicted"/>
<dbReference type="RefSeq" id="WP_135573145.1">
    <property type="nucleotide sequence ID" value="NZ_RQGK01000050.1"/>
</dbReference>
<feature type="domain" description="YhcG N-terminal" evidence="1">
    <location>
        <begin position="17"/>
        <end position="140"/>
    </location>
</feature>
<dbReference type="PANTHER" id="PTHR30547">
    <property type="entry name" value="UNCHARACTERIZED PROTEIN YHCG-RELATED"/>
    <property type="match status" value="1"/>
</dbReference>
<dbReference type="EMBL" id="RQGM01000058">
    <property type="protein sequence ID" value="TGL82145.1"/>
    <property type="molecule type" value="Genomic_DNA"/>
</dbReference>
<organism evidence="2 3">
    <name type="scientific">Leptospira yasudae</name>
    <dbReference type="NCBI Taxonomy" id="2202201"/>
    <lineage>
        <taxon>Bacteria</taxon>
        <taxon>Pseudomonadati</taxon>
        <taxon>Spirochaetota</taxon>
        <taxon>Spirochaetia</taxon>
        <taxon>Leptospirales</taxon>
        <taxon>Leptospiraceae</taxon>
        <taxon>Leptospira</taxon>
    </lineage>
</organism>
<name>A0A6N4QX79_9LEPT</name>
<evidence type="ECO:0000313" key="2">
    <source>
        <dbReference type="EMBL" id="TGL82145.1"/>
    </source>
</evidence>
<evidence type="ECO:0000259" key="1">
    <source>
        <dbReference type="Pfam" id="PF17761"/>
    </source>
</evidence>
<dbReference type="Pfam" id="PF17761">
    <property type="entry name" value="DUF1016_N"/>
    <property type="match status" value="1"/>
</dbReference>
<sequence length="332" mass="39298">MKSSDLKEALEKILKTYEDMRRLTNQSGNAVILETNREIGKILASTEKKASAEEKRSGSWMQSISNNLQKQLTKGFSERTLFYCRKFYDLYKDKELDSRLNWSHYRTLCSIEDEKLRLKLERETIQSNWSREELQKRLQDMKGTKTQQIRKWKRPEGELWHYKIKETTKIGTNYLLDLGFFCYYEIPEKQSKTYKSGDIVKITKLKGNWTLEKLNQTRSKDFYFYYGEMERVIDGDTILVKLELGFNIITRQRIRLRNVWSAEMDTNQGYSSFESLKAKLPPKTKLIVRSRSKDIYGRYVGDVLYSKKKTVTPEEIIDSGNYLNSELNTESE</sequence>
<dbReference type="AlphaFoldDB" id="A0A6N4QX79"/>
<dbReference type="InterPro" id="IPR035437">
    <property type="entry name" value="SNase_OB-fold_sf"/>
</dbReference>
<dbReference type="InterPro" id="IPR041527">
    <property type="entry name" value="YhcG_N"/>
</dbReference>
<dbReference type="Gene3D" id="2.40.50.90">
    <property type="match status" value="1"/>
</dbReference>
<comment type="caution">
    <text evidence="2">The sequence shown here is derived from an EMBL/GenBank/DDBJ whole genome shotgun (WGS) entry which is preliminary data.</text>
</comment>
<dbReference type="InterPro" id="IPR053148">
    <property type="entry name" value="PD-DEXK-like_domain"/>
</dbReference>
<dbReference type="Proteomes" id="UP000297613">
    <property type="component" value="Unassembled WGS sequence"/>
</dbReference>
<evidence type="ECO:0000313" key="3">
    <source>
        <dbReference type="Proteomes" id="UP000297613"/>
    </source>
</evidence>
<accession>A0A6N4QX79</accession>
<protein>
    <submittedName>
        <fullName evidence="2">DUF1016 family protein</fullName>
    </submittedName>
</protein>
<reference evidence="2 3" key="1">
    <citation type="journal article" date="2019" name="PLoS Negl. Trop. Dis.">
        <title>Revisiting the worldwide diversity of Leptospira species in the environment.</title>
        <authorList>
            <person name="Vincent A.T."/>
            <person name="Schiettekatte O."/>
            <person name="Bourhy P."/>
            <person name="Veyrier F.J."/>
            <person name="Picardeau M."/>
        </authorList>
    </citation>
    <scope>NUCLEOTIDE SEQUENCE [LARGE SCALE GENOMIC DNA]</scope>
    <source>
        <strain evidence="2 3">201702445</strain>
    </source>
</reference>
<dbReference type="PANTHER" id="PTHR30547:SF5">
    <property type="entry name" value="NUCLEASE YHCG-RELATED"/>
    <property type="match status" value="1"/>
</dbReference>
<gene>
    <name evidence="2" type="ORF">EHQ83_14285</name>
</gene>
<dbReference type="SUPFAM" id="SSF50199">
    <property type="entry name" value="Staphylococcal nuclease"/>
    <property type="match status" value="1"/>
</dbReference>